<evidence type="ECO:0000313" key="2">
    <source>
        <dbReference type="Proteomes" id="UP000004245"/>
    </source>
</evidence>
<evidence type="ECO:0000313" key="1">
    <source>
        <dbReference type="EMBL" id="EGD23030.1"/>
    </source>
</evidence>
<reference evidence="1" key="1">
    <citation type="submission" date="2011-01" db="EMBL/GenBank/DDBJ databases">
        <authorList>
            <person name="Muzny D."/>
            <person name="Qin X."/>
            <person name="Buhay C."/>
            <person name="Dugan-Rocha S."/>
            <person name="Ding Y."/>
            <person name="Chen G."/>
            <person name="Hawes A."/>
            <person name="Holder M."/>
            <person name="Jhangiani S."/>
            <person name="Johnson A."/>
            <person name="Khan Z."/>
            <person name="Li Z."/>
            <person name="Liu W."/>
            <person name="Liu X."/>
            <person name="Perez L."/>
            <person name="Shen H."/>
            <person name="Wang Q."/>
            <person name="Watt J."/>
            <person name="Xi L."/>
            <person name="Xin Y."/>
            <person name="Zhou J."/>
            <person name="Deng J."/>
            <person name="Jiang H."/>
            <person name="Liu Y."/>
            <person name="Qu J."/>
            <person name="Song X.-Z."/>
            <person name="Zhang L."/>
            <person name="Villasana D."/>
            <person name="Johnson A."/>
            <person name="Liu J."/>
            <person name="Liyanage D."/>
            <person name="Lorensuhewa L."/>
            <person name="Robinson T."/>
            <person name="Song A."/>
            <person name="Song B.-B."/>
            <person name="Dinh H."/>
            <person name="Thornton R."/>
            <person name="Coyle M."/>
            <person name="Francisco L."/>
            <person name="Jackson L."/>
            <person name="Javaid M."/>
            <person name="Korchina V."/>
            <person name="Kovar C."/>
            <person name="Mata R."/>
            <person name="Mathew T."/>
            <person name="Ngo R."/>
            <person name="Nguyen L."/>
            <person name="Nguyen N."/>
            <person name="Okwuonu G."/>
            <person name="Ongeri F."/>
            <person name="Pham C."/>
            <person name="Simmons D."/>
            <person name="Wilczek-Boney K."/>
            <person name="Hale W."/>
            <person name="Jakkamsetti A."/>
            <person name="Pham P."/>
            <person name="Ruth R."/>
            <person name="San Lucas F."/>
            <person name="Warren J."/>
            <person name="Zhang J."/>
            <person name="Zhao Z."/>
            <person name="Zhou C."/>
            <person name="Zhu D."/>
            <person name="Lee S."/>
            <person name="Bess C."/>
            <person name="Blankenburg K."/>
            <person name="Forbes L."/>
            <person name="Fu Q."/>
            <person name="Gubbala S."/>
            <person name="Hirani K."/>
            <person name="Jayaseelan J.C."/>
            <person name="Lara F."/>
            <person name="Munidasa M."/>
            <person name="Palculict T."/>
            <person name="Patil S."/>
            <person name="Pu L.-L."/>
            <person name="Saada N."/>
            <person name="Tang L."/>
            <person name="Weissenberger G."/>
            <person name="Zhu Y."/>
            <person name="Hemphill L."/>
            <person name="Shang Y."/>
            <person name="Youmans B."/>
            <person name="Ayvaz T."/>
            <person name="Ross M."/>
            <person name="Santibanez J."/>
            <person name="Aqrawi P."/>
            <person name="Gross S."/>
            <person name="Joshi V."/>
            <person name="Fowler G."/>
            <person name="Nazareth L."/>
            <person name="Reid J."/>
            <person name="Worley K."/>
            <person name="Petrosino J."/>
            <person name="Highlander S."/>
            <person name="Gibbs R."/>
        </authorList>
    </citation>
    <scope>NUCLEOTIDE SEQUENCE [LARGE SCALE GENOMIC DNA]</scope>
    <source>
        <strain evidence="1">ATCC 33707</strain>
    </source>
</reference>
<dbReference type="STRING" id="43767.A6I91_05785"/>
<dbReference type="AlphaFoldDB" id="E9T463"/>
<dbReference type="HOGENOM" id="CLU_129265_0_0_11"/>
<gene>
    <name evidence="1" type="ORF">HMPREF0724_12847</name>
</gene>
<dbReference type="EMBL" id="ADNW02000013">
    <property type="protein sequence ID" value="EGD23030.1"/>
    <property type="molecule type" value="Genomic_DNA"/>
</dbReference>
<protein>
    <recommendedName>
        <fullName evidence="3">DUF3558 domain-containing protein</fullName>
    </recommendedName>
</protein>
<dbReference type="Pfam" id="PF12079">
    <property type="entry name" value="DUF3558"/>
    <property type="match status" value="1"/>
</dbReference>
<dbReference type="InterPro" id="IPR024520">
    <property type="entry name" value="DUF3558"/>
</dbReference>
<comment type="caution">
    <text evidence="1">The sequence shown here is derived from an EMBL/GenBank/DDBJ whole genome shotgun (WGS) entry which is preliminary data.</text>
</comment>
<dbReference type="Proteomes" id="UP000004245">
    <property type="component" value="Unassembled WGS sequence"/>
</dbReference>
<accession>E9T463</accession>
<organism evidence="1 2">
    <name type="scientific">Prescottella equi ATCC 33707</name>
    <dbReference type="NCBI Taxonomy" id="525370"/>
    <lineage>
        <taxon>Bacteria</taxon>
        <taxon>Bacillati</taxon>
        <taxon>Actinomycetota</taxon>
        <taxon>Actinomycetes</taxon>
        <taxon>Mycobacteriales</taxon>
        <taxon>Nocardiaceae</taxon>
        <taxon>Prescottella</taxon>
    </lineage>
</organism>
<evidence type="ECO:0008006" key="3">
    <source>
        <dbReference type="Google" id="ProtNLM"/>
    </source>
</evidence>
<proteinExistence type="predicted"/>
<keyword evidence="2" id="KW-1185">Reference proteome</keyword>
<sequence>MSTAAGAARPVQFRVMAASRLAARRRGWPVVVLVTAALVGAGCSPGDSADESRATESGAAGSGPFFGECGSVTDEEVAEAVGVPGFAGVVRNTVGCEWQTSPDQDRNAPHFAFSWYRGSPIGRERAGSEMIGRPAVDIEIGGHPGFESSLSSRLCELGVQFGDDFVHWSISYGKTDPTDDPCVAARRLAELTVARGQ</sequence>
<name>E9T463_RHOHA</name>